<dbReference type="PROSITE" id="PS00455">
    <property type="entry name" value="AMP_BINDING"/>
    <property type="match status" value="1"/>
</dbReference>
<dbReference type="Pfam" id="PF00668">
    <property type="entry name" value="Condensation"/>
    <property type="match status" value="2"/>
</dbReference>
<dbReference type="RefSeq" id="WP_214436782.1">
    <property type="nucleotide sequence ID" value="NZ_CAWPUQ010000252.1"/>
</dbReference>
<keyword evidence="4" id="KW-0597">Phosphoprotein</keyword>
<dbReference type="Pfam" id="PF18563">
    <property type="entry name" value="TubC_N"/>
    <property type="match status" value="1"/>
</dbReference>
<dbReference type="CDD" id="cd19531">
    <property type="entry name" value="LCL_NRPS-like"/>
    <property type="match status" value="1"/>
</dbReference>
<dbReference type="SMART" id="SM00823">
    <property type="entry name" value="PKS_PP"/>
    <property type="match status" value="1"/>
</dbReference>
<dbReference type="Pfam" id="PF00501">
    <property type="entry name" value="AMP-binding"/>
    <property type="match status" value="1"/>
</dbReference>
<keyword evidence="5" id="KW-0045">Antibiotic biosynthesis</keyword>
<dbReference type="Gene3D" id="3.30.559.10">
    <property type="entry name" value="Chloramphenicol acetyltransferase-like domain"/>
    <property type="match status" value="2"/>
</dbReference>
<dbReference type="PROSITE" id="PS50075">
    <property type="entry name" value="CARRIER"/>
    <property type="match status" value="1"/>
</dbReference>
<dbReference type="InterPro" id="IPR010060">
    <property type="entry name" value="NRPS_synth"/>
</dbReference>
<dbReference type="GO" id="GO:0003824">
    <property type="term" value="F:catalytic activity"/>
    <property type="evidence" value="ECO:0007669"/>
    <property type="project" value="InterPro"/>
</dbReference>
<dbReference type="Gene3D" id="3.30.300.30">
    <property type="match status" value="1"/>
</dbReference>
<dbReference type="FunFam" id="3.30.559.10:FF:000012">
    <property type="entry name" value="Non-ribosomal peptide synthetase"/>
    <property type="match status" value="1"/>
</dbReference>
<dbReference type="InterPro" id="IPR009081">
    <property type="entry name" value="PP-bd_ACP"/>
</dbReference>
<dbReference type="InterPro" id="IPR023213">
    <property type="entry name" value="CAT-like_dom_sf"/>
</dbReference>
<evidence type="ECO:0000256" key="6">
    <source>
        <dbReference type="SAM" id="MobiDB-lite"/>
    </source>
</evidence>
<dbReference type="FunFam" id="1.10.1200.10:FF:000005">
    <property type="entry name" value="Nonribosomal peptide synthetase 1"/>
    <property type="match status" value="1"/>
</dbReference>
<dbReference type="PANTHER" id="PTHR45398:SF1">
    <property type="entry name" value="ENZYME, PUTATIVE (JCVI)-RELATED"/>
    <property type="match status" value="1"/>
</dbReference>
<dbReference type="InterPro" id="IPR045851">
    <property type="entry name" value="AMP-bd_C_sf"/>
</dbReference>
<protein>
    <submittedName>
        <fullName evidence="8">Amino acid adenylation domain-containing protein</fullName>
    </submittedName>
</protein>
<gene>
    <name evidence="8" type="ORF">I8752_35255</name>
</gene>
<dbReference type="InterPro" id="IPR000873">
    <property type="entry name" value="AMP-dep_synth/lig_dom"/>
</dbReference>
<organism evidence="8 9">
    <name type="scientific">Dendronalium phyllosphericum CENA369</name>
    <dbReference type="NCBI Taxonomy" id="1725256"/>
    <lineage>
        <taxon>Bacteria</taxon>
        <taxon>Bacillati</taxon>
        <taxon>Cyanobacteriota</taxon>
        <taxon>Cyanophyceae</taxon>
        <taxon>Nostocales</taxon>
        <taxon>Nostocaceae</taxon>
        <taxon>Dendronalium</taxon>
        <taxon>Dendronalium phyllosphericum</taxon>
    </lineage>
</organism>
<proteinExistence type="inferred from homology"/>
<dbReference type="InterPro" id="IPR020845">
    <property type="entry name" value="AMP-binding_CS"/>
</dbReference>
<dbReference type="SUPFAM" id="SSF56801">
    <property type="entry name" value="Acetyl-CoA synthetase-like"/>
    <property type="match status" value="1"/>
</dbReference>
<feature type="region of interest" description="Disordered" evidence="6">
    <location>
        <begin position="893"/>
        <end position="922"/>
    </location>
</feature>
<evidence type="ECO:0000256" key="2">
    <source>
        <dbReference type="ARBA" id="ARBA00006432"/>
    </source>
</evidence>
<dbReference type="GO" id="GO:0017000">
    <property type="term" value="P:antibiotic biosynthetic process"/>
    <property type="evidence" value="ECO:0007669"/>
    <property type="project" value="UniProtKB-KW"/>
</dbReference>
<dbReference type="PANTHER" id="PTHR45398">
    <property type="match status" value="1"/>
</dbReference>
<dbReference type="SUPFAM" id="SSF47336">
    <property type="entry name" value="ACP-like"/>
    <property type="match status" value="1"/>
</dbReference>
<evidence type="ECO:0000256" key="3">
    <source>
        <dbReference type="ARBA" id="ARBA00022450"/>
    </source>
</evidence>
<dbReference type="CDD" id="cd05930">
    <property type="entry name" value="A_NRPS"/>
    <property type="match status" value="1"/>
</dbReference>
<dbReference type="Gene3D" id="1.10.10.1830">
    <property type="entry name" value="Non-ribosomal peptide synthase, adenylation domain"/>
    <property type="match status" value="1"/>
</dbReference>
<feature type="domain" description="Carrier" evidence="7">
    <location>
        <begin position="1084"/>
        <end position="1158"/>
    </location>
</feature>
<evidence type="ECO:0000313" key="8">
    <source>
        <dbReference type="EMBL" id="MBH8578113.1"/>
    </source>
</evidence>
<name>A0A8J7LKG5_9NOST</name>
<dbReference type="GO" id="GO:0044550">
    <property type="term" value="P:secondary metabolite biosynthetic process"/>
    <property type="evidence" value="ECO:0007669"/>
    <property type="project" value="UniProtKB-ARBA"/>
</dbReference>
<dbReference type="NCBIfam" id="TIGR01720">
    <property type="entry name" value="NRPS-para261"/>
    <property type="match status" value="1"/>
</dbReference>
<dbReference type="FunFam" id="3.30.300.30:FF:000010">
    <property type="entry name" value="Enterobactin synthetase component F"/>
    <property type="match status" value="1"/>
</dbReference>
<comment type="cofactor">
    <cofactor evidence="1">
        <name>pantetheine 4'-phosphate</name>
        <dbReference type="ChEBI" id="CHEBI:47942"/>
    </cofactor>
</comment>
<dbReference type="NCBIfam" id="TIGR01733">
    <property type="entry name" value="AA-adenyl-dom"/>
    <property type="match status" value="1"/>
</dbReference>
<accession>A0A8J7LKG5</accession>
<dbReference type="Gene3D" id="3.40.50.980">
    <property type="match status" value="2"/>
</dbReference>
<keyword evidence="3" id="KW-0596">Phosphopantetheine</keyword>
<evidence type="ECO:0000256" key="5">
    <source>
        <dbReference type="ARBA" id="ARBA00023194"/>
    </source>
</evidence>
<dbReference type="Gene3D" id="3.30.559.30">
    <property type="entry name" value="Nonribosomal peptide synthetase, condensation domain"/>
    <property type="match status" value="2"/>
</dbReference>
<comment type="similarity">
    <text evidence="2">Belongs to the ATP-dependent AMP-binding enzyme family.</text>
</comment>
<dbReference type="GO" id="GO:0008610">
    <property type="term" value="P:lipid biosynthetic process"/>
    <property type="evidence" value="ECO:0007669"/>
    <property type="project" value="UniProtKB-ARBA"/>
</dbReference>
<evidence type="ECO:0000256" key="4">
    <source>
        <dbReference type="ARBA" id="ARBA00022553"/>
    </source>
</evidence>
<dbReference type="InterPro" id="IPR001242">
    <property type="entry name" value="Condensation_dom"/>
</dbReference>
<reference evidence="8 9" key="1">
    <citation type="journal article" date="2021" name="Int. J. Syst. Evol. Microbiol.">
        <title>Amazonocrinis nigriterrae gen. nov., sp. nov., Atlanticothrix silvestris gen. nov., sp. nov. and Dendronalium phyllosphericum gen. nov., sp. nov., nostocacean cyanobacteria from Brazilian environments.</title>
        <authorList>
            <person name="Alvarenga D.O."/>
            <person name="Andreote A.P.D."/>
            <person name="Branco L.H.Z."/>
            <person name="Delbaje E."/>
            <person name="Cruz R.B."/>
            <person name="Varani A.M."/>
            <person name="Fiore M.F."/>
        </authorList>
    </citation>
    <scope>NUCLEOTIDE SEQUENCE [LARGE SCALE GENOMIC DNA]</scope>
    <source>
        <strain evidence="8 9">CENA369</strain>
    </source>
</reference>
<evidence type="ECO:0000313" key="9">
    <source>
        <dbReference type="Proteomes" id="UP000662314"/>
    </source>
</evidence>
<dbReference type="PROSITE" id="PS00012">
    <property type="entry name" value="PHOSPHOPANTETHEINE"/>
    <property type="match status" value="1"/>
</dbReference>
<sequence>MTTIEFVSYLNSLGIKVWLENNQLKYVAPKGVMNPDLKNKLLAYKSEILAFLEEAKNATDSSFEPITSIDRSGELPLSFAQQRMWFLYQLESQSAFYNESLQLRLESVLNLAALEQSINEIIRRHEILRTTFPAVDGKPVQVISPSLIIKSPVLDLQGLAASEVQQIVTKEARQPFDLSHGPLLRVTLLKLGSESHVLALIMHHIITDGWSMGLFIQELSSLYRALTLDSSVLLPELPIQYGDFTVWQRQWLTEEVQKQQLNYWTQQLAGAPPLLELPTDKPRPAIQTFCGATQQFQIDRNLSEQIKKFSQQSGATLFHTLLAAFVVLMFRYSGQDDICVGSPIANRNRRELESLIGFFVNTLVLRNRIEGNPSFVEFLSQVRQVATSAYTHQDVPFEQVVEALQPERSLSYNPLFQVVFVLENFLLDKVELPDLTLTPQFVERGTSQFDLTLAVWETKAGLIGSWEYNSDLFEPDTITRMTSHFQTLLAAIIANPHQSIGELPLLSQQERHQLLVEWNDTYRPYPHSKCIHQLFEQQVEKTPNAVAVVYEEESLTYQQLNDRANQLAHYLRSLGVKPEVLVGICIERSSKTLPKASPLMIVGMLGILKAGGAYVPLDPAYPQERLAFMLEDAQVSVLLTQESLVKTLPPHKAQVICLDSDKAISSTSTENLTHTTTTNNLAYVIYTSGSTGRPKGVQIEHRGLLNLVFWHQQAFAVSSGDRATQVAGVAFDACGWEIWPYLAAGASIYFPDDETRLDPEQLRDWMLAKAIAISFLPTPMAEKMLSLNWPANAALRTLLTGGDRLHQYPSDFHPFEVVNNYGPTENTVVTTSGTVPKGQQTLSPRIGRAIANTQVYILDSLLQPVPIGVTGELYISGESLARGYLNRPDLTNQKFLPNPFQEAGIGQGSREQGAGGERESLTQNSTLNTQHSALSTQHSALNTQHSALSTQHLYKTGDLVRYQADGNIEFLGRIDNQVKIRGFRIELAEIEATLTQHPQVREAVAIVREDIPGVKSLAAYIIPELTQPTSNELRQFLKSKLPSYMVPASFTFLEALPITPNGKVDRRALPVPQFESDESTGFVSPHTHTQEVLAKIWQEVLLLKKVGIHNNFFELGGDSIISMQIIAKANQSGLKLTPKQIFQHQTIAELASVAGKINSVQSEQGLVTGFIPLTPVLHWFFEQNQPEPHHFNQSVLLEVPANLQPELLQQALQKLLYHHDALRLRFVQQDEKWQQYNSDVDEVSLDIADLSHLPQGEQLKAIAVKADSAQRTLNLADGPLMRVVLFQLGNSAGRLLIVIHHAAVDGISWRILLEDLSQAYKQLEVGKTIQLPAKTTSFKEWAMRLQDYARSQELRLQLDYWLESMRFPTAPLPLDYTAATQENTVASSRTVSVHLSVEQTRALLQDVPSAYNTQINDVLLTALAQTFTRWISSPSLLIDLEGHGREDLFEDVDLSRTVGWFTSIFPVLLRLEAQDDIKEVLKSVKEQLRQIPNKGIGYGILRYLSIDECDSEALLRNAERHQLQALPKAQVSFNYLGQYDQTQLATLGWKYACESSGSIHSPQGQRSHLITVDGLVIEGRLKLEWYYSEKFHRRKTVEHLAHEYIAALEAIIAHCLSPEAGGYTPSDFPDVEFSQEALDELLAEIE</sequence>
<dbReference type="EMBL" id="JAECZA010000313">
    <property type="protein sequence ID" value="MBH8578113.1"/>
    <property type="molecule type" value="Genomic_DNA"/>
</dbReference>
<keyword evidence="9" id="KW-1185">Reference proteome</keyword>
<dbReference type="InterPro" id="IPR041464">
    <property type="entry name" value="TubC_N"/>
</dbReference>
<dbReference type="InterPro" id="IPR010071">
    <property type="entry name" value="AA_adenyl_dom"/>
</dbReference>
<evidence type="ECO:0000259" key="7">
    <source>
        <dbReference type="PROSITE" id="PS50075"/>
    </source>
</evidence>
<dbReference type="InterPro" id="IPR025110">
    <property type="entry name" value="AMP-bd_C"/>
</dbReference>
<dbReference type="FunFam" id="3.40.50.980:FF:000001">
    <property type="entry name" value="Non-ribosomal peptide synthetase"/>
    <property type="match status" value="1"/>
</dbReference>
<dbReference type="GO" id="GO:0031177">
    <property type="term" value="F:phosphopantetheine binding"/>
    <property type="evidence" value="ECO:0007669"/>
    <property type="project" value="InterPro"/>
</dbReference>
<dbReference type="InterPro" id="IPR036736">
    <property type="entry name" value="ACP-like_sf"/>
</dbReference>
<dbReference type="CDD" id="cd19534">
    <property type="entry name" value="E_NRPS"/>
    <property type="match status" value="1"/>
</dbReference>
<dbReference type="Pfam" id="PF13193">
    <property type="entry name" value="AMP-binding_C"/>
    <property type="match status" value="1"/>
</dbReference>
<dbReference type="InterPro" id="IPR044894">
    <property type="entry name" value="TubC_N_sf"/>
</dbReference>
<dbReference type="FunFam" id="3.30.559.30:FF:000001">
    <property type="entry name" value="Non-ribosomal peptide synthetase"/>
    <property type="match status" value="1"/>
</dbReference>
<dbReference type="InterPro" id="IPR006162">
    <property type="entry name" value="Ppantetheine_attach_site"/>
</dbReference>
<dbReference type="SUPFAM" id="SSF52777">
    <property type="entry name" value="CoA-dependent acyltransferases"/>
    <property type="match status" value="4"/>
</dbReference>
<evidence type="ECO:0000256" key="1">
    <source>
        <dbReference type="ARBA" id="ARBA00001957"/>
    </source>
</evidence>
<dbReference type="Gene3D" id="2.30.38.10">
    <property type="entry name" value="Luciferase, Domain 3"/>
    <property type="match status" value="1"/>
</dbReference>
<dbReference type="InterPro" id="IPR020806">
    <property type="entry name" value="PKS_PP-bd"/>
</dbReference>
<comment type="caution">
    <text evidence="8">The sequence shown here is derived from an EMBL/GenBank/DDBJ whole genome shotgun (WGS) entry which is preliminary data.</text>
</comment>
<dbReference type="Proteomes" id="UP000662314">
    <property type="component" value="Unassembled WGS sequence"/>
</dbReference>
<dbReference type="Pfam" id="PF00550">
    <property type="entry name" value="PP-binding"/>
    <property type="match status" value="1"/>
</dbReference>
<dbReference type="Gene3D" id="1.10.1200.10">
    <property type="entry name" value="ACP-like"/>
    <property type="match status" value="1"/>
</dbReference>